<keyword evidence="6" id="KW-0723">Serine/threonine-protein kinase</keyword>
<dbReference type="GO" id="GO:0004674">
    <property type="term" value="F:protein serine/threonine kinase activity"/>
    <property type="evidence" value="ECO:0007669"/>
    <property type="project" value="UniProtKB-KW"/>
</dbReference>
<dbReference type="CDD" id="cd14014">
    <property type="entry name" value="STKc_PknB_like"/>
    <property type="match status" value="1"/>
</dbReference>
<dbReference type="Pfam" id="PF00069">
    <property type="entry name" value="Pkinase"/>
    <property type="match status" value="1"/>
</dbReference>
<dbReference type="InterPro" id="IPR008271">
    <property type="entry name" value="Ser/Thr_kinase_AS"/>
</dbReference>
<dbReference type="PANTHER" id="PTHR43289:SF6">
    <property type="entry name" value="SERINE_THREONINE-PROTEIN KINASE NEKL-3"/>
    <property type="match status" value="1"/>
</dbReference>
<dbReference type="EMBL" id="JAAGNX010000001">
    <property type="protein sequence ID" value="NDV61656.1"/>
    <property type="molecule type" value="Genomic_DNA"/>
</dbReference>
<evidence type="ECO:0000256" key="3">
    <source>
        <dbReference type="ARBA" id="ARBA00022777"/>
    </source>
</evidence>
<accession>A0A6B2M001</accession>
<dbReference type="SUPFAM" id="SSF56112">
    <property type="entry name" value="Protein kinase-like (PK-like)"/>
    <property type="match status" value="1"/>
</dbReference>
<organism evidence="6 7">
    <name type="scientific">Oceanipulchritudo coccoides</name>
    <dbReference type="NCBI Taxonomy" id="2706888"/>
    <lineage>
        <taxon>Bacteria</taxon>
        <taxon>Pseudomonadati</taxon>
        <taxon>Verrucomicrobiota</taxon>
        <taxon>Opitutia</taxon>
        <taxon>Puniceicoccales</taxon>
        <taxon>Oceanipulchritudinaceae</taxon>
        <taxon>Oceanipulchritudo</taxon>
    </lineage>
</organism>
<keyword evidence="4" id="KW-0067">ATP-binding</keyword>
<dbReference type="PROSITE" id="PS00108">
    <property type="entry name" value="PROTEIN_KINASE_ST"/>
    <property type="match status" value="1"/>
</dbReference>
<dbReference type="PANTHER" id="PTHR43289">
    <property type="entry name" value="MITOGEN-ACTIVATED PROTEIN KINASE KINASE KINASE 20-RELATED"/>
    <property type="match status" value="1"/>
</dbReference>
<evidence type="ECO:0000256" key="1">
    <source>
        <dbReference type="ARBA" id="ARBA00022679"/>
    </source>
</evidence>
<keyword evidence="7" id="KW-1185">Reference proteome</keyword>
<evidence type="ECO:0000313" key="7">
    <source>
        <dbReference type="Proteomes" id="UP000478417"/>
    </source>
</evidence>
<dbReference type="InterPro" id="IPR000719">
    <property type="entry name" value="Prot_kinase_dom"/>
</dbReference>
<dbReference type="Gene3D" id="1.10.510.10">
    <property type="entry name" value="Transferase(Phosphotransferase) domain 1"/>
    <property type="match status" value="1"/>
</dbReference>
<dbReference type="Proteomes" id="UP000478417">
    <property type="component" value="Unassembled WGS sequence"/>
</dbReference>
<name>A0A6B2M001_9BACT</name>
<evidence type="ECO:0000313" key="6">
    <source>
        <dbReference type="EMBL" id="NDV61656.1"/>
    </source>
</evidence>
<keyword evidence="3 6" id="KW-0418">Kinase</keyword>
<evidence type="ECO:0000256" key="4">
    <source>
        <dbReference type="ARBA" id="ARBA00022840"/>
    </source>
</evidence>
<dbReference type="AlphaFoldDB" id="A0A6B2M001"/>
<dbReference type="GO" id="GO:0005524">
    <property type="term" value="F:ATP binding"/>
    <property type="evidence" value="ECO:0007669"/>
    <property type="project" value="UniProtKB-KW"/>
</dbReference>
<dbReference type="InterPro" id="IPR011009">
    <property type="entry name" value="Kinase-like_dom_sf"/>
</dbReference>
<keyword evidence="1" id="KW-0808">Transferase</keyword>
<reference evidence="6 7" key="1">
    <citation type="submission" date="2020-02" db="EMBL/GenBank/DDBJ databases">
        <title>Albibacoteraceae fam. nov., the first described family within the subdivision 4 Verrucomicrobia.</title>
        <authorList>
            <person name="Xi F."/>
        </authorList>
    </citation>
    <scope>NUCLEOTIDE SEQUENCE [LARGE SCALE GENOMIC DNA]</scope>
    <source>
        <strain evidence="6 7">CK1056</strain>
    </source>
</reference>
<dbReference type="RefSeq" id="WP_163962788.1">
    <property type="nucleotide sequence ID" value="NZ_JAAGNX010000001.1"/>
</dbReference>
<comment type="caution">
    <text evidence="6">The sequence shown here is derived from an EMBL/GenBank/DDBJ whole genome shotgun (WGS) entry which is preliminary data.</text>
</comment>
<dbReference type="PROSITE" id="PS50011">
    <property type="entry name" value="PROTEIN_KINASE_DOM"/>
    <property type="match status" value="1"/>
</dbReference>
<evidence type="ECO:0000259" key="5">
    <source>
        <dbReference type="PROSITE" id="PS50011"/>
    </source>
</evidence>
<sequence length="434" mass="49296">MKKNRKIHQGGFGAVYEATNANGEIVALKEFSPNFTIATLAEKIKLTKRFVREVRTQSQMPRELFIPIIEHDLKIDPPWYAMPLASKTLIDEISESKNNSTIPVEALADILNALEYMHERSYVHRDLKPGNVLFHDGRWKLSDFGLVLPPKGETTKLTSYDSNWGSQNYCAPEQAIAFKKVGPEADIYAFGCILHDIFGSGSRIPFQQYDAIGPVGRIIRKCTEVEPSKRFNSITNLRNNLLTLLSKTGVTTNLTANADEWLRRLKEEASWNQESIDDFVYFINKDFDLNSENPFLKEIDEDALESAKNISDEIFSALAECICNWAHGTFIFAYCDVLAMKLVKIFDLGELDTKSYAVLALAALGSSHNRWFVMERLLRITGHSLEDDIAERIAMEISIEERSHDFQACAERISRTINHYHPQIAETINSYNNS</sequence>
<keyword evidence="2" id="KW-0547">Nucleotide-binding</keyword>
<evidence type="ECO:0000256" key="2">
    <source>
        <dbReference type="ARBA" id="ARBA00022741"/>
    </source>
</evidence>
<feature type="domain" description="Protein kinase" evidence="5">
    <location>
        <begin position="1"/>
        <end position="296"/>
    </location>
</feature>
<dbReference type="SMART" id="SM00220">
    <property type="entry name" value="S_TKc"/>
    <property type="match status" value="1"/>
</dbReference>
<protein>
    <submittedName>
        <fullName evidence="6">Serine/threonine protein kinase</fullName>
    </submittedName>
</protein>
<proteinExistence type="predicted"/>
<gene>
    <name evidence="6" type="ORF">G0Q06_04255</name>
</gene>